<feature type="transmembrane region" description="Helical" evidence="11">
    <location>
        <begin position="129"/>
        <end position="149"/>
    </location>
</feature>
<keyword evidence="8 11" id="KW-0472">Membrane</keyword>
<evidence type="ECO:0000256" key="6">
    <source>
        <dbReference type="ARBA" id="ARBA00022989"/>
    </source>
</evidence>
<feature type="transmembrane region" description="Helical" evidence="11">
    <location>
        <begin position="86"/>
        <end position="108"/>
    </location>
</feature>
<feature type="transmembrane region" description="Helical" evidence="11">
    <location>
        <begin position="178"/>
        <end position="202"/>
    </location>
</feature>
<dbReference type="GeneID" id="139085544"/>
<evidence type="ECO:0000313" key="12">
    <source>
        <dbReference type="Proteomes" id="UP001652662"/>
    </source>
</evidence>
<dbReference type="Gene3D" id="1.20.1070.10">
    <property type="entry name" value="Rhodopsin 7-helix transmembrane proteins"/>
    <property type="match status" value="1"/>
</dbReference>
<protein>
    <recommendedName>
        <fullName evidence="11">Vomeronasal type-1 receptor</fullName>
    </recommendedName>
</protein>
<sequence>MDGWVSISLSWGLTFLTQTGAGILANCSLLCLYNVTLLNAHVLRPTELILNQLILANNLVLFSKGIPQTAVAFGLKSFLSDAGCKFVFYLHRVARGVSLSTTFLLSGFQAIKLCPSFSGWLEHRVRSTVFIGFCCSICWILHLLLNMVVTMNVTGPKNSKNMSVENIYRYCSSRIPERLVFCVSAVIYASTDGVCLGLMVWTSGSMDLVLPRHKQRVQHIHRNRLSPRPAHEARATRTILTLVSMFVSLHSLVGILSFWMTQLENPHPWLMNTSVLVSLGFPTFSPFVFLFSDTHMSEFCYVCWTKNTNAPSMVSGP</sequence>
<evidence type="ECO:0000256" key="10">
    <source>
        <dbReference type="ARBA" id="ARBA00023224"/>
    </source>
</evidence>
<evidence type="ECO:0000256" key="5">
    <source>
        <dbReference type="ARBA" id="ARBA00022692"/>
    </source>
</evidence>
<feature type="transmembrane region" description="Helical" evidence="11">
    <location>
        <begin position="12"/>
        <end position="36"/>
    </location>
</feature>
<evidence type="ECO:0000256" key="1">
    <source>
        <dbReference type="ARBA" id="ARBA00004651"/>
    </source>
</evidence>
<keyword evidence="4 11" id="KW-0589">Pheromone response</keyword>
<evidence type="ECO:0000256" key="8">
    <source>
        <dbReference type="ARBA" id="ARBA00023136"/>
    </source>
</evidence>
<keyword evidence="10 11" id="KW-0807">Transducer</keyword>
<evidence type="ECO:0000256" key="7">
    <source>
        <dbReference type="ARBA" id="ARBA00023040"/>
    </source>
</evidence>
<reference evidence="13" key="1">
    <citation type="submission" date="2025-08" db="UniProtKB">
        <authorList>
            <consortium name="RefSeq"/>
        </authorList>
    </citation>
    <scope>IDENTIFICATION</scope>
    <source>
        <tissue evidence="13">Blood</tissue>
    </source>
</reference>
<evidence type="ECO:0000313" key="13">
    <source>
        <dbReference type="RefSeq" id="XP_070489642.1"/>
    </source>
</evidence>
<comment type="similarity">
    <text evidence="2 11">Belongs to the G-protein coupled receptor 1 family.</text>
</comment>
<keyword evidence="3 11" id="KW-1003">Cell membrane</keyword>
<organism evidence="12 13">
    <name type="scientific">Equus przewalskii</name>
    <name type="common">Przewalski's horse</name>
    <name type="synonym">Equus caballus przewalskii</name>
    <dbReference type="NCBI Taxonomy" id="9798"/>
    <lineage>
        <taxon>Eukaryota</taxon>
        <taxon>Metazoa</taxon>
        <taxon>Chordata</taxon>
        <taxon>Craniata</taxon>
        <taxon>Vertebrata</taxon>
        <taxon>Euteleostomi</taxon>
        <taxon>Mammalia</taxon>
        <taxon>Eutheria</taxon>
        <taxon>Laurasiatheria</taxon>
        <taxon>Perissodactyla</taxon>
        <taxon>Equidae</taxon>
        <taxon>Equus</taxon>
    </lineage>
</organism>
<evidence type="ECO:0000256" key="4">
    <source>
        <dbReference type="ARBA" id="ARBA00022507"/>
    </source>
</evidence>
<feature type="transmembrane region" description="Helical" evidence="11">
    <location>
        <begin position="271"/>
        <end position="291"/>
    </location>
</feature>
<evidence type="ECO:0000256" key="2">
    <source>
        <dbReference type="ARBA" id="ARBA00010663"/>
    </source>
</evidence>
<proteinExistence type="inferred from homology"/>
<keyword evidence="9 11" id="KW-0675">Receptor</keyword>
<comment type="subcellular location">
    <subcellularLocation>
        <location evidence="1 11">Cell membrane</location>
        <topology evidence="1 11">Multi-pass membrane protein</topology>
    </subcellularLocation>
</comment>
<keyword evidence="6 11" id="KW-1133">Transmembrane helix</keyword>
<dbReference type="PANTHER" id="PTHR24062">
    <property type="entry name" value="VOMERONASAL TYPE-1 RECEPTOR"/>
    <property type="match status" value="1"/>
</dbReference>
<keyword evidence="7 11" id="KW-0297">G-protein coupled receptor</keyword>
<keyword evidence="12" id="KW-1185">Reference proteome</keyword>
<keyword evidence="5 11" id="KW-0812">Transmembrane</keyword>
<dbReference type="PRINTS" id="PR01534">
    <property type="entry name" value="VOMERONASL1R"/>
</dbReference>
<dbReference type="SUPFAM" id="SSF81321">
    <property type="entry name" value="Family A G protein-coupled receptor-like"/>
    <property type="match status" value="1"/>
</dbReference>
<name>A0ABM4QJM1_EQUPR</name>
<accession>A0ABM4QJM1</accession>
<evidence type="ECO:0000256" key="3">
    <source>
        <dbReference type="ARBA" id="ARBA00022475"/>
    </source>
</evidence>
<evidence type="ECO:0000256" key="9">
    <source>
        <dbReference type="ARBA" id="ARBA00023170"/>
    </source>
</evidence>
<evidence type="ECO:0000256" key="11">
    <source>
        <dbReference type="RuleBase" id="RU364061"/>
    </source>
</evidence>
<dbReference type="Proteomes" id="UP001652662">
    <property type="component" value="Chromosome 9"/>
</dbReference>
<dbReference type="Pfam" id="PF03402">
    <property type="entry name" value="V1R"/>
    <property type="match status" value="1"/>
</dbReference>
<dbReference type="InterPro" id="IPR004072">
    <property type="entry name" value="Vmron_rcpt_1"/>
</dbReference>
<dbReference type="RefSeq" id="XP_070489642.1">
    <property type="nucleotide sequence ID" value="XM_070633541.1"/>
</dbReference>
<feature type="transmembrane region" description="Helical" evidence="11">
    <location>
        <begin position="238"/>
        <end position="259"/>
    </location>
</feature>
<gene>
    <name evidence="13" type="primary">LOC139085544</name>
</gene>